<proteinExistence type="predicted"/>
<organism evidence="1">
    <name type="scientific">marine sediment metagenome</name>
    <dbReference type="NCBI Taxonomy" id="412755"/>
    <lineage>
        <taxon>unclassified sequences</taxon>
        <taxon>metagenomes</taxon>
        <taxon>ecological metagenomes</taxon>
    </lineage>
</organism>
<protein>
    <submittedName>
        <fullName evidence="1">Uncharacterized protein</fullName>
    </submittedName>
</protein>
<feature type="non-terminal residue" evidence="1">
    <location>
        <position position="82"/>
    </location>
</feature>
<accession>X1DYP7</accession>
<dbReference type="EMBL" id="BART01022850">
    <property type="protein sequence ID" value="GAH01498.1"/>
    <property type="molecule type" value="Genomic_DNA"/>
</dbReference>
<name>X1DYP7_9ZZZZ</name>
<comment type="caution">
    <text evidence="1">The sequence shown here is derived from an EMBL/GenBank/DDBJ whole genome shotgun (WGS) entry which is preliminary data.</text>
</comment>
<dbReference type="AlphaFoldDB" id="X1DYP7"/>
<sequence length="82" mass="8856">MNGLDYILVLENVSGVETWQVHGMDSSLYPLSPEKVDSMANTLAAFDGNEFIADVAQDQAGLADPVAEVEFTTIDDASYTLQ</sequence>
<evidence type="ECO:0000313" key="1">
    <source>
        <dbReference type="EMBL" id="GAH01498.1"/>
    </source>
</evidence>
<reference evidence="1" key="1">
    <citation type="journal article" date="2014" name="Front. Microbiol.">
        <title>High frequency of phylogenetically diverse reductive dehalogenase-homologous genes in deep subseafloor sedimentary metagenomes.</title>
        <authorList>
            <person name="Kawai M."/>
            <person name="Futagami T."/>
            <person name="Toyoda A."/>
            <person name="Takaki Y."/>
            <person name="Nishi S."/>
            <person name="Hori S."/>
            <person name="Arai W."/>
            <person name="Tsubouchi T."/>
            <person name="Morono Y."/>
            <person name="Uchiyama I."/>
            <person name="Ito T."/>
            <person name="Fujiyama A."/>
            <person name="Inagaki F."/>
            <person name="Takami H."/>
        </authorList>
    </citation>
    <scope>NUCLEOTIDE SEQUENCE</scope>
    <source>
        <strain evidence="1">Expedition CK06-06</strain>
    </source>
</reference>
<gene>
    <name evidence="1" type="ORF">S01H4_41738</name>
</gene>